<evidence type="ECO:0000313" key="3">
    <source>
        <dbReference type="Proteomes" id="UP001183410"/>
    </source>
</evidence>
<evidence type="ECO:0000256" key="1">
    <source>
        <dbReference type="SAM" id="MobiDB-lite"/>
    </source>
</evidence>
<protein>
    <submittedName>
        <fullName evidence="2">M20/M25/M40 family metallo-hydrolase</fullName>
    </submittedName>
</protein>
<keyword evidence="3" id="KW-1185">Reference proteome</keyword>
<accession>A0ABU2K0L2</accession>
<dbReference type="Pfam" id="PF01546">
    <property type="entry name" value="Peptidase_M20"/>
    <property type="match status" value="1"/>
</dbReference>
<sequence>TPTGPAPAADAALTPAEHALLLDLLRIPTVSPLEVGPDDPPGGLWRAGRRYAEAARALGATVLRHAPPSRREVTAGPLPAPVAKALADPGFLAAQPSLLLRLGPELPRAATVMCNVHLDTVAGYQPVGFDGRRFTGRGAVDAKGPAVALLAGVRAAVAREPAVGRTVAVLIQAVAGEEGGALGTLGTRPLVAAGHVGRLNLFLEPTNGRLLTRTTAAATARITVAGEDAVDDRPGHGHNATVLLGFLAQHLAHALDSGRRPGAGTGPCVAGLHTGHLHNKVSGRGTLLVNLPYRDAAEGARLTALLTDELAAGLVAFRQRFGHTEEFARTARDAVALTRLSWDKRDLPTLDNADPWAEALLGRAGARPWPADEPPFTCDALWLADHNDTFTGVLGPGSLADNHAHAAGEFVDRADLDAFAELIARTLVAFARSRPPDTTSPPRQPPAARTATGPGPKPPNLPHPSPNLSPKPPNPPHPSPNSSP</sequence>
<dbReference type="PANTHER" id="PTHR43808">
    <property type="entry name" value="ACETYLORNITHINE DEACETYLASE"/>
    <property type="match status" value="1"/>
</dbReference>
<dbReference type="EMBL" id="JAVREO010000035">
    <property type="protein sequence ID" value="MDT0270795.1"/>
    <property type="molecule type" value="Genomic_DNA"/>
</dbReference>
<dbReference type="RefSeq" id="WP_311670859.1">
    <property type="nucleotide sequence ID" value="NZ_JAVREO010000035.1"/>
</dbReference>
<organism evidence="2 3">
    <name type="scientific">Streptomyces chisholmiae</name>
    <dbReference type="NCBI Taxonomy" id="3075540"/>
    <lineage>
        <taxon>Bacteria</taxon>
        <taxon>Bacillati</taxon>
        <taxon>Actinomycetota</taxon>
        <taxon>Actinomycetes</taxon>
        <taxon>Kitasatosporales</taxon>
        <taxon>Streptomycetaceae</taxon>
        <taxon>Streptomyces</taxon>
    </lineage>
</organism>
<dbReference type="Proteomes" id="UP001183410">
    <property type="component" value="Unassembled WGS sequence"/>
</dbReference>
<dbReference type="InterPro" id="IPR050072">
    <property type="entry name" value="Peptidase_M20A"/>
</dbReference>
<evidence type="ECO:0000313" key="2">
    <source>
        <dbReference type="EMBL" id="MDT0270795.1"/>
    </source>
</evidence>
<dbReference type="Gene3D" id="3.40.630.10">
    <property type="entry name" value="Zn peptidases"/>
    <property type="match status" value="1"/>
</dbReference>
<feature type="non-terminal residue" evidence="2">
    <location>
        <position position="1"/>
    </location>
</feature>
<reference evidence="3" key="1">
    <citation type="submission" date="2023-07" db="EMBL/GenBank/DDBJ databases">
        <title>30 novel species of actinomycetes from the DSMZ collection.</title>
        <authorList>
            <person name="Nouioui I."/>
        </authorList>
    </citation>
    <scope>NUCLEOTIDE SEQUENCE [LARGE SCALE GENOMIC DNA]</scope>
    <source>
        <strain evidence="3">DSM 44915</strain>
    </source>
</reference>
<feature type="region of interest" description="Disordered" evidence="1">
    <location>
        <begin position="433"/>
        <end position="484"/>
    </location>
</feature>
<comment type="caution">
    <text evidence="2">The sequence shown here is derived from an EMBL/GenBank/DDBJ whole genome shotgun (WGS) entry which is preliminary data.</text>
</comment>
<gene>
    <name evidence="2" type="ORF">RM844_31455</name>
</gene>
<feature type="compositionally biased region" description="Pro residues" evidence="1">
    <location>
        <begin position="455"/>
        <end position="484"/>
    </location>
</feature>
<dbReference type="Gene3D" id="3.30.70.360">
    <property type="match status" value="1"/>
</dbReference>
<name>A0ABU2K0L2_9ACTN</name>
<dbReference type="SUPFAM" id="SSF53187">
    <property type="entry name" value="Zn-dependent exopeptidases"/>
    <property type="match status" value="1"/>
</dbReference>
<proteinExistence type="predicted"/>
<dbReference type="InterPro" id="IPR002933">
    <property type="entry name" value="Peptidase_M20"/>
</dbReference>